<evidence type="ECO:0000313" key="1">
    <source>
        <dbReference type="EMBL" id="KAA0675896.1"/>
    </source>
</evidence>
<protein>
    <submittedName>
        <fullName evidence="1">Uncharacterized protein</fullName>
    </submittedName>
</protein>
<name>A0A6L3AR15_AZOBR</name>
<evidence type="ECO:0000313" key="2">
    <source>
        <dbReference type="Proteomes" id="UP000476837"/>
    </source>
</evidence>
<organism evidence="1 2">
    <name type="scientific">Azospirillum brasilense</name>
    <dbReference type="NCBI Taxonomy" id="192"/>
    <lineage>
        <taxon>Bacteria</taxon>
        <taxon>Pseudomonadati</taxon>
        <taxon>Pseudomonadota</taxon>
        <taxon>Alphaproteobacteria</taxon>
        <taxon>Rhodospirillales</taxon>
        <taxon>Azospirillaceae</taxon>
        <taxon>Azospirillum</taxon>
    </lineage>
</organism>
<sequence>MARRSTAVPLTIQVSFETTRISTQCLIDAYTHLVPITRRRVRHVSNQDADAVVAPIKRRGDHA</sequence>
<reference evidence="1 2" key="1">
    <citation type="submission" date="2018-07" db="EMBL/GenBank/DDBJ databases">
        <title>Genome sequence of Roseomonas fauriae ATCC 49958.</title>
        <authorList>
            <person name="Sant'Anna F.H."/>
            <person name="Baldani J.I."/>
            <person name="Zilli J.E."/>
            <person name="Reis V.M."/>
            <person name="Hartmann A."/>
            <person name="Cruz L."/>
            <person name="de Souza E.M."/>
            <person name="de Oliveira Pedrosa F."/>
            <person name="Passaglia L.M.P."/>
        </authorList>
    </citation>
    <scope>NUCLEOTIDE SEQUENCE [LARGE SCALE GENOMIC DNA]</scope>
    <source>
        <strain evidence="1 2">ATCC 49958</strain>
    </source>
</reference>
<dbReference type="RefSeq" id="WP_149168387.1">
    <property type="nucleotide sequence ID" value="NZ_QOKV01000066.1"/>
</dbReference>
<dbReference type="Proteomes" id="UP000476837">
    <property type="component" value="Unassembled WGS sequence"/>
</dbReference>
<comment type="caution">
    <text evidence="1">The sequence shown here is derived from an EMBL/GenBank/DDBJ whole genome shotgun (WGS) entry which is preliminary data.</text>
</comment>
<accession>A0A6L3AR15</accession>
<proteinExistence type="predicted"/>
<dbReference type="EMBL" id="QOKV01000066">
    <property type="protein sequence ID" value="KAA0675896.1"/>
    <property type="molecule type" value="Genomic_DNA"/>
</dbReference>
<gene>
    <name evidence="1" type="ORF">DS837_31535</name>
</gene>
<dbReference type="AlphaFoldDB" id="A0A6L3AR15"/>